<accession>A0ACD4DGG6</accession>
<keyword evidence="1" id="KW-0808">Transferase</keyword>
<reference evidence="1" key="1">
    <citation type="submission" date="2022-10" db="EMBL/GenBank/DDBJ databases">
        <title>Rhodococcus ferula Z13 complete genome.</title>
        <authorList>
            <person name="Long X."/>
            <person name="Zang M."/>
        </authorList>
    </citation>
    <scope>NUCLEOTIDE SEQUENCE</scope>
    <source>
        <strain evidence="1">Z13</strain>
    </source>
</reference>
<evidence type="ECO:0000313" key="2">
    <source>
        <dbReference type="Proteomes" id="UP001156484"/>
    </source>
</evidence>
<proteinExistence type="predicted"/>
<evidence type="ECO:0000313" key="1">
    <source>
        <dbReference type="EMBL" id="UYP19069.1"/>
    </source>
</evidence>
<protein>
    <submittedName>
        <fullName evidence="1">CoA transferase</fullName>
    </submittedName>
</protein>
<dbReference type="Proteomes" id="UP001156484">
    <property type="component" value="Chromosome"/>
</dbReference>
<keyword evidence="2" id="KW-1185">Reference proteome</keyword>
<sequence>MDRPLEGIRILEVAQFTFVPAAGAVLADWGADIVKVEHAENGDAQRGLVRVLGLDANKAGSSFAPIMEGPNRSKRSIGIDLSNPEARPVLEELIRRSDVFLTNYLPGPRAKLGITVDDVRAINPKIIYVTGSGFGTEGPDAEKGAYDATAFWARGGSADGVMPPDTDHMAFMPAGAYGDNIGGMTIAGGIAAAIAGRERTGEPSEVDVSLLAVGAWATQFSVNLSLFTGGPLPKVQRTTAAPGNPLSGSYRTADGRWLQFSMLQPTRYWNEFVSALGREDLVDDPRFATMEAIFQHSEEIGGWFAEAVSKRTYDEWLEVFSSLTGQWAPVQDGWDLGHDEALLANGRIVEVVDADGRPQKLVANPVKFDNAPVRMRRAPQFAEHTDDILRELGFDDDRLLELKIAGAVT</sequence>
<dbReference type="EMBL" id="CP107551">
    <property type="protein sequence ID" value="UYP19069.1"/>
    <property type="molecule type" value="Genomic_DNA"/>
</dbReference>
<gene>
    <name evidence="1" type="ORF">OED52_00250</name>
</gene>
<name>A0ACD4DGG6_9NOCA</name>
<organism evidence="1 2">
    <name type="scientific">Rhodococcus sacchari</name>
    <dbReference type="NCBI Taxonomy" id="2962047"/>
    <lineage>
        <taxon>Bacteria</taxon>
        <taxon>Bacillati</taxon>
        <taxon>Actinomycetota</taxon>
        <taxon>Actinomycetes</taxon>
        <taxon>Mycobacteriales</taxon>
        <taxon>Nocardiaceae</taxon>
        <taxon>Rhodococcus</taxon>
    </lineage>
</organism>